<accession>A0A8S3I6C4</accession>
<sequence length="152" mass="18633">MDDFDENQQMHIYNQFTLEEMEDIIEWVDQHPNYKFTTIKYRFRKVKLPNYISRFREYIKENGTRLEKLDKIKQFMSDEFYIKRTIEKEAVHDTDLERFAIQKARELNWDNFQVSESFITTFKKENKISSRRYNKLITRVSSTRNACSLEGM</sequence>
<comment type="caution">
    <text evidence="1">The sequence shown here is derived from an EMBL/GenBank/DDBJ whole genome shotgun (WGS) entry which is preliminary data.</text>
</comment>
<proteinExistence type="predicted"/>
<reference evidence="1" key="1">
    <citation type="submission" date="2021-02" db="EMBL/GenBank/DDBJ databases">
        <authorList>
            <person name="Nowell W R."/>
        </authorList>
    </citation>
    <scope>NUCLEOTIDE SEQUENCE</scope>
</reference>
<protein>
    <recommendedName>
        <fullName evidence="3">HTH CENPB-type domain-containing protein</fullName>
    </recommendedName>
</protein>
<dbReference type="AlphaFoldDB" id="A0A8S3I6C4"/>
<name>A0A8S3I6C4_9BILA</name>
<evidence type="ECO:0000313" key="2">
    <source>
        <dbReference type="Proteomes" id="UP000676336"/>
    </source>
</evidence>
<evidence type="ECO:0000313" key="1">
    <source>
        <dbReference type="EMBL" id="CAF5195092.1"/>
    </source>
</evidence>
<evidence type="ECO:0008006" key="3">
    <source>
        <dbReference type="Google" id="ProtNLM"/>
    </source>
</evidence>
<organism evidence="1 2">
    <name type="scientific">Rotaria magnacalcarata</name>
    <dbReference type="NCBI Taxonomy" id="392030"/>
    <lineage>
        <taxon>Eukaryota</taxon>
        <taxon>Metazoa</taxon>
        <taxon>Spiralia</taxon>
        <taxon>Gnathifera</taxon>
        <taxon>Rotifera</taxon>
        <taxon>Eurotatoria</taxon>
        <taxon>Bdelloidea</taxon>
        <taxon>Philodinida</taxon>
        <taxon>Philodinidae</taxon>
        <taxon>Rotaria</taxon>
    </lineage>
</organism>
<gene>
    <name evidence="1" type="ORF">SMN809_LOCUS73688</name>
</gene>
<dbReference type="EMBL" id="CAJOBI010328431">
    <property type="protein sequence ID" value="CAF5195092.1"/>
    <property type="molecule type" value="Genomic_DNA"/>
</dbReference>
<dbReference type="Proteomes" id="UP000676336">
    <property type="component" value="Unassembled WGS sequence"/>
</dbReference>